<evidence type="ECO:0000313" key="2">
    <source>
        <dbReference type="Proteomes" id="UP000295632"/>
    </source>
</evidence>
<dbReference type="AlphaFoldDB" id="A0A4R6TYX9"/>
<dbReference type="EMBL" id="SNYJ01000014">
    <property type="protein sequence ID" value="TDQ37175.1"/>
    <property type="molecule type" value="Genomic_DNA"/>
</dbReference>
<comment type="caution">
    <text evidence="1">The sequence shown here is derived from an EMBL/GenBank/DDBJ whole genome shotgun (WGS) entry which is preliminary data.</text>
</comment>
<keyword evidence="2" id="KW-1185">Reference proteome</keyword>
<protein>
    <submittedName>
        <fullName evidence="1">Uncharacterized protein</fullName>
    </submittedName>
</protein>
<proteinExistence type="predicted"/>
<dbReference type="Proteomes" id="UP000295632">
    <property type="component" value="Unassembled WGS sequence"/>
</dbReference>
<gene>
    <name evidence="1" type="ORF">EV213_11454</name>
</gene>
<sequence length="31" mass="3498">MKTHAPPFYVDIIPIPTTLRKSAKAKTRSTQ</sequence>
<organism evidence="1 2">
    <name type="scientific">Aureibacillus halotolerans</name>
    <dbReference type="NCBI Taxonomy" id="1508390"/>
    <lineage>
        <taxon>Bacteria</taxon>
        <taxon>Bacillati</taxon>
        <taxon>Bacillota</taxon>
        <taxon>Bacilli</taxon>
        <taxon>Bacillales</taxon>
        <taxon>Bacillaceae</taxon>
        <taxon>Aureibacillus</taxon>
    </lineage>
</organism>
<evidence type="ECO:0000313" key="1">
    <source>
        <dbReference type="EMBL" id="TDQ37175.1"/>
    </source>
</evidence>
<name>A0A4R6TYX9_9BACI</name>
<accession>A0A4R6TYX9</accession>
<reference evidence="1 2" key="1">
    <citation type="submission" date="2019-03" db="EMBL/GenBank/DDBJ databases">
        <title>Genomic Encyclopedia of Type Strains, Phase IV (KMG-IV): sequencing the most valuable type-strain genomes for metagenomic binning, comparative biology and taxonomic classification.</title>
        <authorList>
            <person name="Goeker M."/>
        </authorList>
    </citation>
    <scope>NUCLEOTIDE SEQUENCE [LARGE SCALE GENOMIC DNA]</scope>
    <source>
        <strain evidence="1 2">DSM 28697</strain>
    </source>
</reference>